<dbReference type="InterPro" id="IPR020904">
    <property type="entry name" value="Sc_DH/Rdtase_CS"/>
</dbReference>
<dbReference type="SUPFAM" id="SSF51735">
    <property type="entry name" value="NAD(P)-binding Rossmann-fold domains"/>
    <property type="match status" value="1"/>
</dbReference>
<dbReference type="Pfam" id="PF13561">
    <property type="entry name" value="adh_short_C2"/>
    <property type="match status" value="1"/>
</dbReference>
<dbReference type="Proteomes" id="UP000284824">
    <property type="component" value="Unassembled WGS sequence"/>
</dbReference>
<proteinExistence type="inferred from homology"/>
<evidence type="ECO:0000313" key="3">
    <source>
        <dbReference type="EMBL" id="RVX41296.1"/>
    </source>
</evidence>
<dbReference type="RefSeq" id="WP_241564112.1">
    <property type="nucleotide sequence ID" value="NZ_SAUN01000001.1"/>
</dbReference>
<dbReference type="PANTHER" id="PTHR24321:SF8">
    <property type="entry name" value="ESTRADIOL 17-BETA-DEHYDROGENASE 8-RELATED"/>
    <property type="match status" value="1"/>
</dbReference>
<evidence type="ECO:0000256" key="2">
    <source>
        <dbReference type="ARBA" id="ARBA00023002"/>
    </source>
</evidence>
<comment type="caution">
    <text evidence="3">The sequence shown here is derived from an EMBL/GenBank/DDBJ whole genome shotgun (WGS) entry which is preliminary data.</text>
</comment>
<name>A0A438M6H2_9ACTN</name>
<dbReference type="CDD" id="cd05233">
    <property type="entry name" value="SDR_c"/>
    <property type="match status" value="1"/>
</dbReference>
<dbReference type="GO" id="GO:0016491">
    <property type="term" value="F:oxidoreductase activity"/>
    <property type="evidence" value="ECO:0007669"/>
    <property type="project" value="UniProtKB-KW"/>
</dbReference>
<organism evidence="3 4">
    <name type="scientific">Nonomuraea polychroma</name>
    <dbReference type="NCBI Taxonomy" id="46176"/>
    <lineage>
        <taxon>Bacteria</taxon>
        <taxon>Bacillati</taxon>
        <taxon>Actinomycetota</taxon>
        <taxon>Actinomycetes</taxon>
        <taxon>Streptosporangiales</taxon>
        <taxon>Streptosporangiaceae</taxon>
        <taxon>Nonomuraea</taxon>
    </lineage>
</organism>
<dbReference type="FunFam" id="3.40.50.720:FF:000084">
    <property type="entry name" value="Short-chain dehydrogenase reductase"/>
    <property type="match status" value="1"/>
</dbReference>
<dbReference type="PROSITE" id="PS00061">
    <property type="entry name" value="ADH_SHORT"/>
    <property type="match status" value="1"/>
</dbReference>
<evidence type="ECO:0000256" key="1">
    <source>
        <dbReference type="ARBA" id="ARBA00006484"/>
    </source>
</evidence>
<keyword evidence="2" id="KW-0560">Oxidoreductase</keyword>
<gene>
    <name evidence="3" type="ORF">EDD27_3801</name>
</gene>
<reference evidence="3 4" key="1">
    <citation type="submission" date="2019-01" db="EMBL/GenBank/DDBJ databases">
        <title>Sequencing the genomes of 1000 actinobacteria strains.</title>
        <authorList>
            <person name="Klenk H.-P."/>
        </authorList>
    </citation>
    <scope>NUCLEOTIDE SEQUENCE [LARGE SCALE GENOMIC DNA]</scope>
    <source>
        <strain evidence="3 4">DSM 43925</strain>
    </source>
</reference>
<dbReference type="Gene3D" id="3.40.50.720">
    <property type="entry name" value="NAD(P)-binding Rossmann-like Domain"/>
    <property type="match status" value="1"/>
</dbReference>
<dbReference type="PRINTS" id="PR00081">
    <property type="entry name" value="GDHRDH"/>
</dbReference>
<sequence>MAAEGAHVFITGRRKTELDAAVEVIGSAATAVIGDISDLADLDRLYETIRSRGRGLDVLFANASVAAFVTLEQVTEEHFDPLFGINVRGTLFTVQKALPLLNDGASVILNGSTDVDVGAEAFGVYAAAKAATRSFSRTWANELKGRGIRVNTITPGPTDTPGLSGLAPDPEQAAGLRQHVAAQVPLGRLGRPEEIAAAVTFLASALSSFITGSHRPTLERLKREAASSGRSLEEVVKRYATRVAATSSPKPTDFEGYDPAVTDPDVVIDGIPYAELVDLGAIAKSEGISYEEAIDCFGSQSSNSRVIDKLDAEFPDEISGVRYVDDQRGLRVGFKGPIPTRAIELARTLPMEVTLIGGKGFSASELRRAQDRVVSWLRSRPEVATMTAHSDEETGQVKVTVQPKVMPDDAEEFKRGLQLPQLDNPHITVEVTLSADSVAVRPQ</sequence>
<evidence type="ECO:0000313" key="4">
    <source>
        <dbReference type="Proteomes" id="UP000284824"/>
    </source>
</evidence>
<keyword evidence="4" id="KW-1185">Reference proteome</keyword>
<dbReference type="InterPro" id="IPR036291">
    <property type="entry name" value="NAD(P)-bd_dom_sf"/>
</dbReference>
<protein>
    <submittedName>
        <fullName evidence="3">NAD(P)-dependent dehydrogenase (Short-subunit alcohol dehydrogenase family)</fullName>
    </submittedName>
</protein>
<dbReference type="PANTHER" id="PTHR24321">
    <property type="entry name" value="DEHYDROGENASES, SHORT CHAIN"/>
    <property type="match status" value="1"/>
</dbReference>
<dbReference type="AlphaFoldDB" id="A0A438M6H2"/>
<dbReference type="EMBL" id="SAUN01000001">
    <property type="protein sequence ID" value="RVX41296.1"/>
    <property type="molecule type" value="Genomic_DNA"/>
</dbReference>
<comment type="similarity">
    <text evidence="1">Belongs to the short-chain dehydrogenases/reductases (SDR) family.</text>
</comment>
<dbReference type="InterPro" id="IPR002347">
    <property type="entry name" value="SDR_fam"/>
</dbReference>
<accession>A0A438M6H2</accession>